<dbReference type="InterPro" id="IPR007525">
    <property type="entry name" value="FrhB_FdhB_C"/>
</dbReference>
<dbReference type="AlphaFoldDB" id="A0A1M5FDA3"/>
<proteinExistence type="predicted"/>
<evidence type="ECO:0000313" key="6">
    <source>
        <dbReference type="Proteomes" id="UP000184076"/>
    </source>
</evidence>
<dbReference type="STRING" id="1121391.SAMN02745206_02856"/>
<evidence type="ECO:0000313" key="5">
    <source>
        <dbReference type="EMBL" id="SHF89514.1"/>
    </source>
</evidence>
<dbReference type="GO" id="GO:0051536">
    <property type="term" value="F:iron-sulfur cluster binding"/>
    <property type="evidence" value="ECO:0007669"/>
    <property type="project" value="UniProtKB-KW"/>
</dbReference>
<organism evidence="5 6">
    <name type="scientific">Desulfacinum infernum DSM 9756</name>
    <dbReference type="NCBI Taxonomy" id="1121391"/>
    <lineage>
        <taxon>Bacteria</taxon>
        <taxon>Pseudomonadati</taxon>
        <taxon>Thermodesulfobacteriota</taxon>
        <taxon>Syntrophobacteria</taxon>
        <taxon>Syntrophobacterales</taxon>
        <taxon>Syntrophobacteraceae</taxon>
        <taxon>Desulfacinum</taxon>
    </lineage>
</organism>
<keyword evidence="1" id="KW-0479">Metal-binding</keyword>
<dbReference type="PANTHER" id="PTHR31332:SF0">
    <property type="entry name" value="7-HYDROXYMETHYL CHLOROPHYLL A REDUCTASE, CHLOROPLASTIC"/>
    <property type="match status" value="1"/>
</dbReference>
<evidence type="ECO:0000256" key="2">
    <source>
        <dbReference type="ARBA" id="ARBA00023004"/>
    </source>
</evidence>
<dbReference type="InterPro" id="IPR017896">
    <property type="entry name" value="4Fe4S_Fe-S-bd"/>
</dbReference>
<dbReference type="RefSeq" id="WP_073040629.1">
    <property type="nucleotide sequence ID" value="NZ_FQVB01000031.1"/>
</dbReference>
<dbReference type="PANTHER" id="PTHR31332">
    <property type="entry name" value="7-HYDROXYMETHYL CHLOROPHYLL A REDUCTASE, CHLOROPLASTIC"/>
    <property type="match status" value="1"/>
</dbReference>
<keyword evidence="3" id="KW-0411">Iron-sulfur</keyword>
<keyword evidence="6" id="KW-1185">Reference proteome</keyword>
<dbReference type="EMBL" id="FQVB01000031">
    <property type="protein sequence ID" value="SHF89514.1"/>
    <property type="molecule type" value="Genomic_DNA"/>
</dbReference>
<feature type="domain" description="4Fe-4S ferredoxin-type" evidence="4">
    <location>
        <begin position="252"/>
        <end position="282"/>
    </location>
</feature>
<sequence length="316" mass="35411">MDTLHAHLEALFDDLELVIGWETGYEPLRPTPAFLRSREDLSRLVWNPLCAPNLSVYLPGILKDAKETGKKIGVCLKGCDSRSLGALVQEGFVERERLYVVGLPCPGTVDPEALAEARKSSAPVTHVSFRDGLLAITSRDGTEEIELERVLARRCRRCRHPNPLHADVILGDPVPPRRTEPSFSDVDAVEAMSLEERRAYWEEELSRCLRCYACRNACPLCVCRDRCLAESRTPKWTTQRDGVRDKFLFHMIHALHLAGRCTECGECERVCPVGIPVALFKEKMARIALELWDYQAGTDPAATPPLQTFDPSETGI</sequence>
<dbReference type="Pfam" id="PF04432">
    <property type="entry name" value="FrhB_FdhB_C"/>
    <property type="match status" value="1"/>
</dbReference>
<evidence type="ECO:0000259" key="4">
    <source>
        <dbReference type="PROSITE" id="PS51379"/>
    </source>
</evidence>
<name>A0A1M5FDA3_9BACT</name>
<reference evidence="6" key="1">
    <citation type="submission" date="2016-11" db="EMBL/GenBank/DDBJ databases">
        <authorList>
            <person name="Varghese N."/>
            <person name="Submissions S."/>
        </authorList>
    </citation>
    <scope>NUCLEOTIDE SEQUENCE [LARGE SCALE GENOMIC DNA]</scope>
    <source>
        <strain evidence="6">DSM 9756</strain>
    </source>
</reference>
<gene>
    <name evidence="5" type="ORF">SAMN02745206_02856</name>
</gene>
<dbReference type="GO" id="GO:0046872">
    <property type="term" value="F:metal ion binding"/>
    <property type="evidence" value="ECO:0007669"/>
    <property type="project" value="UniProtKB-KW"/>
</dbReference>
<dbReference type="Gene3D" id="1.10.1060.10">
    <property type="entry name" value="Alpha-helical ferredoxin"/>
    <property type="match status" value="1"/>
</dbReference>
<keyword evidence="2" id="KW-0408">Iron</keyword>
<evidence type="ECO:0000256" key="3">
    <source>
        <dbReference type="ARBA" id="ARBA00023014"/>
    </source>
</evidence>
<dbReference type="InterPro" id="IPR009051">
    <property type="entry name" value="Helical_ferredxn"/>
</dbReference>
<dbReference type="InterPro" id="IPR045220">
    <property type="entry name" value="FRHB/FDHB/HCAR-like"/>
</dbReference>
<dbReference type="PROSITE" id="PS00198">
    <property type="entry name" value="4FE4S_FER_1"/>
    <property type="match status" value="2"/>
</dbReference>
<accession>A0A1M5FDA3</accession>
<dbReference type="PROSITE" id="PS51379">
    <property type="entry name" value="4FE4S_FER_2"/>
    <property type="match status" value="1"/>
</dbReference>
<dbReference type="SUPFAM" id="SSF46548">
    <property type="entry name" value="alpha-helical ferredoxin"/>
    <property type="match status" value="1"/>
</dbReference>
<evidence type="ECO:0000256" key="1">
    <source>
        <dbReference type="ARBA" id="ARBA00022723"/>
    </source>
</evidence>
<dbReference type="GO" id="GO:0052592">
    <property type="term" value="F:oxidoreductase activity, acting on CH or CH2 groups, with an iron-sulfur protein as acceptor"/>
    <property type="evidence" value="ECO:0007669"/>
    <property type="project" value="TreeGrafter"/>
</dbReference>
<dbReference type="OrthoDB" id="9773828at2"/>
<dbReference type="InterPro" id="IPR017900">
    <property type="entry name" value="4Fe4S_Fe_S_CS"/>
</dbReference>
<dbReference type="Pfam" id="PF13183">
    <property type="entry name" value="Fer4_8"/>
    <property type="match status" value="1"/>
</dbReference>
<dbReference type="Proteomes" id="UP000184076">
    <property type="component" value="Unassembled WGS sequence"/>
</dbReference>
<protein>
    <submittedName>
        <fullName evidence="5">4Fe-4S dicluster domain-containing protein</fullName>
    </submittedName>
</protein>